<protein>
    <submittedName>
        <fullName evidence="1">Uncharacterized protein</fullName>
    </submittedName>
</protein>
<evidence type="ECO:0000313" key="1">
    <source>
        <dbReference type="EMBL" id="KAJ8874691.1"/>
    </source>
</evidence>
<proteinExistence type="predicted"/>
<gene>
    <name evidence="1" type="ORF">PR048_025557</name>
</gene>
<reference evidence="1 2" key="1">
    <citation type="submission" date="2023-02" db="EMBL/GenBank/DDBJ databases">
        <title>LHISI_Scaffold_Assembly.</title>
        <authorList>
            <person name="Stuart O.P."/>
            <person name="Cleave R."/>
            <person name="Magrath M.J.L."/>
            <person name="Mikheyev A.S."/>
        </authorList>
    </citation>
    <scope>NUCLEOTIDE SEQUENCE [LARGE SCALE GENOMIC DNA]</scope>
    <source>
        <strain evidence="1">Daus_M_001</strain>
        <tissue evidence="1">Leg muscle</tissue>
    </source>
</reference>
<evidence type="ECO:0000313" key="2">
    <source>
        <dbReference type="Proteomes" id="UP001159363"/>
    </source>
</evidence>
<accession>A0ABQ9GRN5</accession>
<comment type="caution">
    <text evidence="1">The sequence shown here is derived from an EMBL/GenBank/DDBJ whole genome shotgun (WGS) entry which is preliminary data.</text>
</comment>
<organism evidence="1 2">
    <name type="scientific">Dryococelus australis</name>
    <dbReference type="NCBI Taxonomy" id="614101"/>
    <lineage>
        <taxon>Eukaryota</taxon>
        <taxon>Metazoa</taxon>
        <taxon>Ecdysozoa</taxon>
        <taxon>Arthropoda</taxon>
        <taxon>Hexapoda</taxon>
        <taxon>Insecta</taxon>
        <taxon>Pterygota</taxon>
        <taxon>Neoptera</taxon>
        <taxon>Polyneoptera</taxon>
        <taxon>Phasmatodea</taxon>
        <taxon>Verophasmatodea</taxon>
        <taxon>Anareolatae</taxon>
        <taxon>Phasmatidae</taxon>
        <taxon>Eurycanthinae</taxon>
        <taxon>Dryococelus</taxon>
    </lineage>
</organism>
<dbReference type="EMBL" id="JARBHB010000010">
    <property type="protein sequence ID" value="KAJ8874691.1"/>
    <property type="molecule type" value="Genomic_DNA"/>
</dbReference>
<keyword evidence="2" id="KW-1185">Reference proteome</keyword>
<sequence>MEKYGFGLSRKKVLLVGKYVNKNRIATPLTNGIPSTDWLFSFMKRDKLSVKKPENVEIARRKNSDPFVISGYFQCATPLGIQEKPHFMWNLDDTSFCKDPSKTEVVRAVGVQFAAKEEPTPAMFTTAMPTGLTPDNGPSVSFKELLLASVKCPSVSTDEKLTRKRICEGAKMITGEEIVERMKLPQKQKIRRTCNRCGGVATDEELQQLLEREIQEMDEANDFPTTAMKKKVGDWAILSEDRKAIVRFVRKASETKTVTTFNYPGIDESEIVNDDIISVLPQPVLGRR</sequence>
<dbReference type="Proteomes" id="UP001159363">
    <property type="component" value="Chromosome 9"/>
</dbReference>
<name>A0ABQ9GRN5_9NEOP</name>